<dbReference type="InterPro" id="IPR039426">
    <property type="entry name" value="TonB-dep_rcpt-like"/>
</dbReference>
<keyword evidence="18" id="KW-0675">Receptor</keyword>
<dbReference type="InterPro" id="IPR010917">
    <property type="entry name" value="TonB_rcpt_CS"/>
</dbReference>
<dbReference type="InterPro" id="IPR000531">
    <property type="entry name" value="Beta-barrel_TonB"/>
</dbReference>
<evidence type="ECO:0000256" key="8">
    <source>
        <dbReference type="ARBA" id="ARBA00023065"/>
    </source>
</evidence>
<sequence>MNNNKSTYFKHSLLAFAIMGVMSSAANAEDEKPKPQKNADDIERIVVTASKRAKGLQESPVAITVVSSKAIEQAKVMDITDLQTLVPTLRVTPLQRSTNTNFSIRGFGNGTNNTGIEPSVGVFIDGVYRSRAASQIGDLPRLQQIEVLSGPQSTLFGKNASAGVISVTTREPAYYQEGKIEVGVGNFNQKEIKGYYTNGITDNLAFSVSGGVNTRDGYTESVVGLDDINDRDRWNIRGQALYEPTEDVKLRLIADYSKIEEACCTVENSINGPTTGAVRALGGMDLDETDSFAYQSTLNSNPDNNVKDGGVSLQLDVDFDGYSFTSISAFRTNDSDFMNDVDYTSLDILNEGGYTDIETITQEFRLTSTGDRQLEWMFGAFVFHEEVTTGDTLYYGNDIRNYFDVLMAAGGAPGLLAGVEGVYGLDPGTFFSGDSAVSSEFEQENDAYSIFASFDYHINDDFTAIFGVSYTNDQKEINISQQHSDVLSALDLATVPTLYGVPIGSIPQLAPAVPVIESLQFLPPMLGLPNAVENNKSDDSKTTWSLRLSYEITDNVNIFATAATGFKATSWNLSRYSSPFASDQSALETAGIALPNQVYGGRYASPEEAMVYELGIKTQFEHGSFSATIFDQTIEGFQSSIFIGTGYVLANAGKQSTQGLEFDSNYNLTEDWSFTLAGTFLDPVYDSFVGASGLDGPVDLSGEKPAGIHEVSITAGIVYNFEVFNGADGYIRTDYLYESDTKVAENTPESLSREVNTFNASTGLAFDNGVSLQLWVRNLTNDEYLLSAFPPPIQAGSFNGYPNQPRTFGANISYQF</sequence>
<keyword evidence="10 12" id="KW-0472">Membrane</keyword>
<organism evidence="18">
    <name type="scientific">Shewanella frigidimarina</name>
    <dbReference type="NCBI Taxonomy" id="56812"/>
    <lineage>
        <taxon>Bacteria</taxon>
        <taxon>Pseudomonadati</taxon>
        <taxon>Pseudomonadota</taxon>
        <taxon>Gammaproteobacteria</taxon>
        <taxon>Alteromonadales</taxon>
        <taxon>Shewanellaceae</taxon>
        <taxon>Shewanella</taxon>
    </lineage>
</organism>
<comment type="caution">
    <text evidence="18">The sequence shown here is derived from an EMBL/GenBank/DDBJ whole genome shotgun (WGS) entry which is preliminary data.</text>
</comment>
<dbReference type="InterPro" id="IPR037066">
    <property type="entry name" value="Plug_dom_sf"/>
</dbReference>
<dbReference type="PROSITE" id="PS52016">
    <property type="entry name" value="TONB_DEPENDENT_REC_3"/>
    <property type="match status" value="1"/>
</dbReference>
<keyword evidence="3 12" id="KW-1134">Transmembrane beta strand</keyword>
<dbReference type="Pfam" id="PF07715">
    <property type="entry name" value="Plug"/>
    <property type="match status" value="1"/>
</dbReference>
<evidence type="ECO:0000256" key="9">
    <source>
        <dbReference type="ARBA" id="ARBA00023077"/>
    </source>
</evidence>
<dbReference type="PANTHER" id="PTHR32552">
    <property type="entry name" value="FERRICHROME IRON RECEPTOR-RELATED"/>
    <property type="match status" value="1"/>
</dbReference>
<gene>
    <name evidence="18" type="ORF">AWJ07_20300</name>
</gene>
<evidence type="ECO:0000256" key="1">
    <source>
        <dbReference type="ARBA" id="ARBA00004571"/>
    </source>
</evidence>
<reference evidence="18 19" key="1">
    <citation type="submission" date="2016-01" db="EMBL/GenBank/DDBJ databases">
        <title>Draft genome of the antarctic isolate Shewanella frigidimarina Ag06-30.</title>
        <authorList>
            <person name="Parmeciano Di Noto G."/>
            <person name="Vazquez S."/>
            <person name="Mac Cormack W."/>
            <person name="Iriarte A."/>
            <person name="Quiroga C."/>
        </authorList>
    </citation>
    <scope>NUCLEOTIDE SEQUENCE [LARGE SCALE GENOMIC DNA]</scope>
    <source>
        <strain evidence="18 19">Ag06-30</strain>
    </source>
</reference>
<feature type="short sequence motif" description="TonB C-terminal box" evidence="13">
    <location>
        <begin position="799"/>
        <end position="816"/>
    </location>
</feature>
<dbReference type="AlphaFoldDB" id="A0A106BXN2"/>
<keyword evidence="4" id="KW-0410">Iron transport</keyword>
<dbReference type="Pfam" id="PF00593">
    <property type="entry name" value="TonB_dep_Rec_b-barrel"/>
    <property type="match status" value="1"/>
</dbReference>
<evidence type="ECO:0000256" key="15">
    <source>
        <dbReference type="SAM" id="SignalP"/>
    </source>
</evidence>
<name>A0A106BXN2_SHEFR</name>
<dbReference type="PROSITE" id="PS01156">
    <property type="entry name" value="TONB_DEPENDENT_REC_2"/>
    <property type="match status" value="1"/>
</dbReference>
<evidence type="ECO:0000313" key="18">
    <source>
        <dbReference type="EMBL" id="KVX00516.1"/>
    </source>
</evidence>
<comment type="subcellular location">
    <subcellularLocation>
        <location evidence="1 12">Cell outer membrane</location>
        <topology evidence="1 12">Multi-pass membrane protein</topology>
    </subcellularLocation>
</comment>
<keyword evidence="5 12" id="KW-0812">Transmembrane</keyword>
<dbReference type="Gene3D" id="2.170.130.10">
    <property type="entry name" value="TonB-dependent receptor, plug domain"/>
    <property type="match status" value="1"/>
</dbReference>
<dbReference type="InterPro" id="IPR012910">
    <property type="entry name" value="Plug_dom"/>
</dbReference>
<feature type="domain" description="TonB-dependent receptor plug" evidence="17">
    <location>
        <begin position="56"/>
        <end position="164"/>
    </location>
</feature>
<evidence type="ECO:0000256" key="3">
    <source>
        <dbReference type="ARBA" id="ARBA00022452"/>
    </source>
</evidence>
<keyword evidence="8" id="KW-0406">Ion transport</keyword>
<dbReference type="GO" id="GO:0006826">
    <property type="term" value="P:iron ion transport"/>
    <property type="evidence" value="ECO:0007669"/>
    <property type="project" value="UniProtKB-KW"/>
</dbReference>
<evidence type="ECO:0000313" key="19">
    <source>
        <dbReference type="Proteomes" id="UP000055702"/>
    </source>
</evidence>
<keyword evidence="2 12" id="KW-0813">Transport</keyword>
<evidence type="ECO:0000256" key="7">
    <source>
        <dbReference type="ARBA" id="ARBA00023004"/>
    </source>
</evidence>
<evidence type="ECO:0000256" key="2">
    <source>
        <dbReference type="ARBA" id="ARBA00022448"/>
    </source>
</evidence>
<dbReference type="InterPro" id="IPR036942">
    <property type="entry name" value="Beta-barrel_TonB_sf"/>
</dbReference>
<keyword evidence="11 12" id="KW-0998">Cell outer membrane</keyword>
<dbReference type="Proteomes" id="UP000055702">
    <property type="component" value="Unassembled WGS sequence"/>
</dbReference>
<keyword evidence="9 14" id="KW-0798">TonB box</keyword>
<dbReference type="RefSeq" id="WP_059747073.1">
    <property type="nucleotide sequence ID" value="NZ_LRDC01000041.1"/>
</dbReference>
<evidence type="ECO:0000259" key="17">
    <source>
        <dbReference type="Pfam" id="PF07715"/>
    </source>
</evidence>
<evidence type="ECO:0000256" key="11">
    <source>
        <dbReference type="ARBA" id="ARBA00023237"/>
    </source>
</evidence>
<dbReference type="PANTHER" id="PTHR32552:SF81">
    <property type="entry name" value="TONB-DEPENDENT OUTER MEMBRANE RECEPTOR"/>
    <property type="match status" value="1"/>
</dbReference>
<evidence type="ECO:0000256" key="5">
    <source>
        <dbReference type="ARBA" id="ARBA00022692"/>
    </source>
</evidence>
<keyword evidence="6 15" id="KW-0732">Signal</keyword>
<proteinExistence type="inferred from homology"/>
<evidence type="ECO:0000256" key="14">
    <source>
        <dbReference type="RuleBase" id="RU003357"/>
    </source>
</evidence>
<dbReference type="SUPFAM" id="SSF56935">
    <property type="entry name" value="Porins"/>
    <property type="match status" value="1"/>
</dbReference>
<evidence type="ECO:0000256" key="10">
    <source>
        <dbReference type="ARBA" id="ARBA00023136"/>
    </source>
</evidence>
<dbReference type="Gene3D" id="2.40.170.20">
    <property type="entry name" value="TonB-dependent receptor, beta-barrel domain"/>
    <property type="match status" value="1"/>
</dbReference>
<evidence type="ECO:0000259" key="16">
    <source>
        <dbReference type="Pfam" id="PF00593"/>
    </source>
</evidence>
<comment type="similarity">
    <text evidence="12 14">Belongs to the TonB-dependent receptor family.</text>
</comment>
<dbReference type="GO" id="GO:0009279">
    <property type="term" value="C:cell outer membrane"/>
    <property type="evidence" value="ECO:0007669"/>
    <property type="project" value="UniProtKB-SubCell"/>
</dbReference>
<protein>
    <submittedName>
        <fullName evidence="18">TonB-dependent receptor</fullName>
    </submittedName>
</protein>
<dbReference type="EMBL" id="LRDC01000041">
    <property type="protein sequence ID" value="KVX00516.1"/>
    <property type="molecule type" value="Genomic_DNA"/>
</dbReference>
<evidence type="ECO:0000256" key="13">
    <source>
        <dbReference type="PROSITE-ProRule" id="PRU10144"/>
    </source>
</evidence>
<feature type="chain" id="PRO_5007125837" evidence="15">
    <location>
        <begin position="29"/>
        <end position="816"/>
    </location>
</feature>
<accession>A0A106BXN2</accession>
<feature type="signal peptide" evidence="15">
    <location>
        <begin position="1"/>
        <end position="28"/>
    </location>
</feature>
<feature type="domain" description="TonB-dependent receptor-like beta-barrel" evidence="16">
    <location>
        <begin position="287"/>
        <end position="779"/>
    </location>
</feature>
<evidence type="ECO:0000256" key="4">
    <source>
        <dbReference type="ARBA" id="ARBA00022496"/>
    </source>
</evidence>
<keyword evidence="7" id="KW-0408">Iron</keyword>
<evidence type="ECO:0000256" key="12">
    <source>
        <dbReference type="PROSITE-ProRule" id="PRU01360"/>
    </source>
</evidence>
<evidence type="ECO:0000256" key="6">
    <source>
        <dbReference type="ARBA" id="ARBA00022729"/>
    </source>
</evidence>